<proteinExistence type="predicted"/>
<evidence type="ECO:0000259" key="5">
    <source>
        <dbReference type="Pfam" id="PF00890"/>
    </source>
</evidence>
<keyword evidence="2" id="KW-0285">Flavoprotein</keyword>
<dbReference type="EMBL" id="VTOU01000002">
    <property type="protein sequence ID" value="TZG28076.1"/>
    <property type="molecule type" value="Genomic_DNA"/>
</dbReference>
<keyword evidence="4" id="KW-0560">Oxidoreductase</keyword>
<protein>
    <submittedName>
        <fullName evidence="6">FAD-dependent oxidoreductase</fullName>
    </submittedName>
</protein>
<reference evidence="6 7" key="1">
    <citation type="submission" date="2019-08" db="EMBL/GenBank/DDBJ databases">
        <authorList>
            <person name="Wang G."/>
            <person name="Xu Z."/>
        </authorList>
    </citation>
    <scope>NUCLEOTIDE SEQUENCE [LARGE SCALE GENOMIC DNA]</scope>
    <source>
        <strain evidence="6 7">ZX</strain>
    </source>
</reference>
<accession>A0A5D9C9J4</accession>
<gene>
    <name evidence="6" type="ORF">FYJ91_06270</name>
</gene>
<dbReference type="Proteomes" id="UP000322077">
    <property type="component" value="Unassembled WGS sequence"/>
</dbReference>
<dbReference type="Gene3D" id="3.50.50.60">
    <property type="entry name" value="FAD/NAD(P)-binding domain"/>
    <property type="match status" value="1"/>
</dbReference>
<dbReference type="PANTHER" id="PTHR43400:SF10">
    <property type="entry name" value="3-OXOSTEROID 1-DEHYDROGENASE"/>
    <property type="match status" value="1"/>
</dbReference>
<evidence type="ECO:0000313" key="7">
    <source>
        <dbReference type="Proteomes" id="UP000322077"/>
    </source>
</evidence>
<dbReference type="PANTHER" id="PTHR43400">
    <property type="entry name" value="FUMARATE REDUCTASE"/>
    <property type="match status" value="1"/>
</dbReference>
<dbReference type="AlphaFoldDB" id="A0A5D9C9J4"/>
<keyword evidence="7" id="KW-1185">Reference proteome</keyword>
<dbReference type="InterPro" id="IPR036188">
    <property type="entry name" value="FAD/NAD-bd_sf"/>
</dbReference>
<evidence type="ECO:0000256" key="2">
    <source>
        <dbReference type="ARBA" id="ARBA00022630"/>
    </source>
</evidence>
<dbReference type="GO" id="GO:0008202">
    <property type="term" value="P:steroid metabolic process"/>
    <property type="evidence" value="ECO:0007669"/>
    <property type="project" value="UniProtKB-ARBA"/>
</dbReference>
<dbReference type="InterPro" id="IPR003953">
    <property type="entry name" value="FAD-dep_OxRdtase_2_FAD-bd"/>
</dbReference>
<feature type="domain" description="FAD-dependent oxidoreductase 2 FAD-binding" evidence="5">
    <location>
        <begin position="5"/>
        <end position="421"/>
    </location>
</feature>
<name>A0A5D9C9J4_9SPHN</name>
<dbReference type="PRINTS" id="PR00411">
    <property type="entry name" value="PNDRDTASEI"/>
</dbReference>
<dbReference type="SUPFAM" id="SSF51905">
    <property type="entry name" value="FAD/NAD(P)-binding domain"/>
    <property type="match status" value="1"/>
</dbReference>
<comment type="caution">
    <text evidence="6">The sequence shown here is derived from an EMBL/GenBank/DDBJ whole genome shotgun (WGS) entry which is preliminary data.</text>
</comment>
<dbReference type="Gene3D" id="3.90.700.10">
    <property type="entry name" value="Succinate dehydrogenase/fumarate reductase flavoprotein, catalytic domain"/>
    <property type="match status" value="1"/>
</dbReference>
<dbReference type="InterPro" id="IPR027477">
    <property type="entry name" value="Succ_DH/fumarate_Rdtase_cat_sf"/>
</dbReference>
<evidence type="ECO:0000256" key="4">
    <source>
        <dbReference type="ARBA" id="ARBA00023002"/>
    </source>
</evidence>
<organism evidence="6 7">
    <name type="scientific">Sphingomonas montanisoli</name>
    <dbReference type="NCBI Taxonomy" id="2606412"/>
    <lineage>
        <taxon>Bacteria</taxon>
        <taxon>Pseudomonadati</taxon>
        <taxon>Pseudomonadota</taxon>
        <taxon>Alphaproteobacteria</taxon>
        <taxon>Sphingomonadales</taxon>
        <taxon>Sphingomonadaceae</taxon>
        <taxon>Sphingomonas</taxon>
    </lineage>
</organism>
<dbReference type="InterPro" id="IPR050315">
    <property type="entry name" value="FAD-oxidoreductase_2"/>
</dbReference>
<evidence type="ECO:0000256" key="1">
    <source>
        <dbReference type="ARBA" id="ARBA00001974"/>
    </source>
</evidence>
<keyword evidence="3" id="KW-0274">FAD</keyword>
<dbReference type="SUPFAM" id="SSF56425">
    <property type="entry name" value="Succinate dehydrogenase/fumarate reductase flavoprotein, catalytic domain"/>
    <property type="match status" value="1"/>
</dbReference>
<evidence type="ECO:0000256" key="3">
    <source>
        <dbReference type="ARBA" id="ARBA00022827"/>
    </source>
</evidence>
<dbReference type="Pfam" id="PF00890">
    <property type="entry name" value="FAD_binding_2"/>
    <property type="match status" value="1"/>
</dbReference>
<comment type="cofactor">
    <cofactor evidence="1">
        <name>FAD</name>
        <dbReference type="ChEBI" id="CHEBI:57692"/>
    </cofactor>
</comment>
<sequence length="451" mass="46135">MSFPVVIVGGGGTGLSAALAASDGGADVLVIERDATPLGSTAMSTGLIPAAGTPEQEVAGIDDSPERFVTDIMAKTKGRTDPAFARLLAQESAETIAWLRDIHGVPLSLADGWLYPGHSAKRMYGTPNRAGGELMAALENASERAGVTILSNATCEALHMHEDRVVGIHVVRPDGERYDIGCGALILACSGFGGNADLVSRLIPEMADATFHGHPGNKGDALLWGEQIGAAIADVSAYQGHAGLAVGHGVPILWPLIMEGGFQVNSLGERFSNEAAGYSEQAAKVNAQPGHIAFSIFDEKRHQLMMAFDDYHDALRAGAVIEAASVEDLAARTGLPLGSLAATLAGVEQMVDGTVSDQFGRDFTGKTPLAAPYRAAKVTGALFHTQGGLIVDDEAYVVKANGGTFPNLFAGGGAARGISGPGADGYLAGNGLLAATTLGKIAGRAAAAIAA</sequence>
<dbReference type="GO" id="GO:0016491">
    <property type="term" value="F:oxidoreductase activity"/>
    <property type="evidence" value="ECO:0007669"/>
    <property type="project" value="UniProtKB-KW"/>
</dbReference>
<evidence type="ECO:0000313" key="6">
    <source>
        <dbReference type="EMBL" id="TZG28076.1"/>
    </source>
</evidence>